<feature type="domain" description="HTH IS408-type" evidence="1">
    <location>
        <begin position="9"/>
        <end position="88"/>
    </location>
</feature>
<dbReference type="PROSITE" id="PS50532">
    <property type="entry name" value="HTH_IS408"/>
    <property type="match status" value="1"/>
</dbReference>
<dbReference type="EMBL" id="AOKG01001033">
    <property type="protein sequence ID" value="EPN55482.1"/>
    <property type="molecule type" value="Genomic_DNA"/>
</dbReference>
<protein>
    <submittedName>
        <fullName evidence="2">ISPsy14, transposase</fullName>
    </submittedName>
</protein>
<dbReference type="InterPro" id="IPR017895">
    <property type="entry name" value="HTH_IS408/IS1162_type"/>
</dbReference>
<dbReference type="Proteomes" id="UP000015729">
    <property type="component" value="Unassembled WGS sequence"/>
</dbReference>
<accession>S6VVH5</accession>
<proteinExistence type="predicted"/>
<evidence type="ECO:0000313" key="3">
    <source>
        <dbReference type="Proteomes" id="UP000015729"/>
    </source>
</evidence>
<name>S6VVH5_PSESF</name>
<evidence type="ECO:0000259" key="1">
    <source>
        <dbReference type="PROSITE" id="PS50532"/>
    </source>
</evidence>
<evidence type="ECO:0000313" key="2">
    <source>
        <dbReference type="EMBL" id="EPN55482.1"/>
    </source>
</evidence>
<reference evidence="2 3" key="1">
    <citation type="journal article" date="2013" name="PLoS Pathog.">
        <title>Genomic analysis of the Kiwifruit pathogen Pseudomonas syringae pv. actinidiae provides insight into the origins of an emergent plant disease.</title>
        <authorList>
            <person name="McCann H.C."/>
            <person name="Rikkerink E.H."/>
            <person name="Bertels F."/>
            <person name="Fiers M."/>
            <person name="Lu A."/>
            <person name="Rees-George J."/>
            <person name="Andersen M.T."/>
            <person name="Gleave A.P."/>
            <person name="Haubold B."/>
            <person name="Wohlers M.W."/>
            <person name="Guttman D.S."/>
            <person name="Wang P.W."/>
            <person name="Straub C."/>
            <person name="Vanneste J.L."/>
            <person name="Rainey P.B."/>
            <person name="Templeton M.D."/>
        </authorList>
    </citation>
    <scope>NUCLEOTIDE SEQUENCE [LARGE SCALE GENOMIC DNA]</scope>
    <source>
        <strain evidence="2 3">ICMP 18807</strain>
    </source>
</reference>
<comment type="caution">
    <text evidence="2">The sequence shown here is derived from an EMBL/GenBank/DDBJ whole genome shotgun (WGS) entry which is preliminary data.</text>
</comment>
<gene>
    <name evidence="2" type="ORF">A244_15442</name>
</gene>
<dbReference type="AlphaFoldDB" id="S6VVH5"/>
<sequence>MERLSMRKIREVLRLKFDAGLSVRKIAASLSIGHSSAGDYLCRFAASGLQWPIDISDAELNRRLFPPAAPVPTDQRPMPDWAWAHAELRRPGVTLALLWQEYRLAHPRHQTGHLHRCALLRPVHRKTGTHPDPRGKA</sequence>
<organism evidence="2 3">
    <name type="scientific">Pseudomonas syringae pv. actinidiae ICMP 18807</name>
    <dbReference type="NCBI Taxonomy" id="1194404"/>
    <lineage>
        <taxon>Bacteria</taxon>
        <taxon>Pseudomonadati</taxon>
        <taxon>Pseudomonadota</taxon>
        <taxon>Gammaproteobacteria</taxon>
        <taxon>Pseudomonadales</taxon>
        <taxon>Pseudomonadaceae</taxon>
        <taxon>Pseudomonas</taxon>
        <taxon>Pseudomonas syringae</taxon>
    </lineage>
</organism>
<dbReference type="PATRIC" id="fig|1194404.4.peg.3199"/>